<evidence type="ECO:0000313" key="1">
    <source>
        <dbReference type="EMBL" id="TCL66698.1"/>
    </source>
</evidence>
<dbReference type="OrthoDB" id="1100436at2"/>
<dbReference type="RefSeq" id="WP_132216855.1">
    <property type="nucleotide sequence ID" value="NZ_OX156936.1"/>
</dbReference>
<dbReference type="GO" id="GO:0016740">
    <property type="term" value="F:transferase activity"/>
    <property type="evidence" value="ECO:0007669"/>
    <property type="project" value="UniProtKB-KW"/>
</dbReference>
<keyword evidence="2" id="KW-1185">Reference proteome</keyword>
<sequence length="374" mass="42632">MKIIFICGSLEPGKDGVGDYTRRLCAELILQGIHVGILSYNDKDVNGATQVTQYADGQAIYCYRISTFIKPKERCVLAKQWIDTHNPEWLSLQFVPYAFNNKGLPFGFASQLKTIGQNRKWHIMFHELWIGMNKESTLKEKCIGYIQRYIIKELTLKLKPNLVNTQTELYKKQLEKLTITSSLLPLFSNIPVIQKPIEKTHLDSIPFDIPNKYFVLFGSIHYGSPINHFVKDFVDYLKNDSFSLITIGRNGNELREWISIWESYKLEVKCLGEQSVEVISHVLKNATFGISTTPMALVEKSGSVLAMHAHGIPVICMSRPWTPLGIKNDWAYEGITEYKLGEIAACMECIENINPEKNNVHTIALSLIKKLKNN</sequence>
<comment type="caution">
    <text evidence="1">The sequence shown here is derived from an EMBL/GenBank/DDBJ whole genome shotgun (WGS) entry which is preliminary data.</text>
</comment>
<gene>
    <name evidence="1" type="ORF">EV196_103111</name>
</gene>
<name>A0A4R1RKI3_9FLAO</name>
<organism evidence="1 2">
    <name type="scientific">Mariniflexile fucanivorans</name>
    <dbReference type="NCBI Taxonomy" id="264023"/>
    <lineage>
        <taxon>Bacteria</taxon>
        <taxon>Pseudomonadati</taxon>
        <taxon>Bacteroidota</taxon>
        <taxon>Flavobacteriia</taxon>
        <taxon>Flavobacteriales</taxon>
        <taxon>Flavobacteriaceae</taxon>
        <taxon>Mariniflexile</taxon>
    </lineage>
</organism>
<dbReference type="Proteomes" id="UP000295455">
    <property type="component" value="Unassembled WGS sequence"/>
</dbReference>
<proteinExistence type="predicted"/>
<evidence type="ECO:0000313" key="2">
    <source>
        <dbReference type="Proteomes" id="UP000295455"/>
    </source>
</evidence>
<dbReference type="AlphaFoldDB" id="A0A4R1RKI3"/>
<dbReference type="EMBL" id="SLUP01000003">
    <property type="protein sequence ID" value="TCL66698.1"/>
    <property type="molecule type" value="Genomic_DNA"/>
</dbReference>
<dbReference type="SUPFAM" id="SSF53756">
    <property type="entry name" value="UDP-Glycosyltransferase/glycogen phosphorylase"/>
    <property type="match status" value="1"/>
</dbReference>
<keyword evidence="1" id="KW-0808">Transferase</keyword>
<accession>A0A4R1RKI3</accession>
<reference evidence="1 2" key="1">
    <citation type="submission" date="2019-03" db="EMBL/GenBank/DDBJ databases">
        <title>Genomic Encyclopedia of Type Strains, Phase IV (KMG-IV): sequencing the most valuable type-strain genomes for metagenomic binning, comparative biology and taxonomic classification.</title>
        <authorList>
            <person name="Goeker M."/>
        </authorList>
    </citation>
    <scope>NUCLEOTIDE SEQUENCE [LARGE SCALE GENOMIC DNA]</scope>
    <source>
        <strain evidence="1 2">DSM 18792</strain>
    </source>
</reference>
<protein>
    <submittedName>
        <fullName evidence="1">Glycosyltransferase involved in cell wall biosynthesis</fullName>
    </submittedName>
</protein>